<dbReference type="Proteomes" id="UP000249739">
    <property type="component" value="Unassembled WGS sequence"/>
</dbReference>
<accession>A0A2W5FI10</accession>
<protein>
    <submittedName>
        <fullName evidence="2">Universal stress protein</fullName>
    </submittedName>
</protein>
<dbReference type="Pfam" id="PF00582">
    <property type="entry name" value="Usp"/>
    <property type="match status" value="1"/>
</dbReference>
<proteinExistence type="predicted"/>
<dbReference type="AlphaFoldDB" id="A0A2W5FI10"/>
<dbReference type="SUPFAM" id="SSF52402">
    <property type="entry name" value="Adenine nucleotide alpha hydrolases-like"/>
    <property type="match status" value="1"/>
</dbReference>
<organism evidence="2 3">
    <name type="scientific">Micavibrio aeruginosavorus</name>
    <dbReference type="NCBI Taxonomy" id="349221"/>
    <lineage>
        <taxon>Bacteria</taxon>
        <taxon>Pseudomonadati</taxon>
        <taxon>Bdellovibrionota</taxon>
        <taxon>Bdellovibrionia</taxon>
        <taxon>Bdellovibrionales</taxon>
        <taxon>Pseudobdellovibrionaceae</taxon>
        <taxon>Micavibrio</taxon>
    </lineage>
</organism>
<comment type="caution">
    <text evidence="2">The sequence shown here is derived from an EMBL/GenBank/DDBJ whole genome shotgun (WGS) entry which is preliminary data.</text>
</comment>
<sequence>MEQKIRKGDGGVYLVVVDETSEFDLALRYAARCAQNRRGHVALLQIIDMEEFQDWGNVEAMLRKELREKAEKQIWEACRKVHDLTGQVSALYIAEGEAKSAVIETINSDPSLVQLVLAGGVGVKGPGPLINYLISKGLGDLQVPAVIVPGNFDTNRIDAIT</sequence>
<name>A0A2W5FI10_9BACT</name>
<feature type="domain" description="UspA" evidence="1">
    <location>
        <begin position="14"/>
        <end position="107"/>
    </location>
</feature>
<dbReference type="Gene3D" id="3.40.50.12370">
    <property type="match status" value="1"/>
</dbReference>
<gene>
    <name evidence="2" type="ORF">DI586_06515</name>
</gene>
<dbReference type="EMBL" id="QFOT01000063">
    <property type="protein sequence ID" value="PZP55551.1"/>
    <property type="molecule type" value="Genomic_DNA"/>
</dbReference>
<reference evidence="2 3" key="1">
    <citation type="submission" date="2017-08" db="EMBL/GenBank/DDBJ databases">
        <title>Infants hospitalized years apart are colonized by the same room-sourced microbial strains.</title>
        <authorList>
            <person name="Brooks B."/>
            <person name="Olm M.R."/>
            <person name="Firek B.A."/>
            <person name="Baker R."/>
            <person name="Thomas B.C."/>
            <person name="Morowitz M.J."/>
            <person name="Banfield J.F."/>
        </authorList>
    </citation>
    <scope>NUCLEOTIDE SEQUENCE [LARGE SCALE GENOMIC DNA]</scope>
    <source>
        <strain evidence="2">S2_006_000_R2_64</strain>
    </source>
</reference>
<dbReference type="InterPro" id="IPR006016">
    <property type="entry name" value="UspA"/>
</dbReference>
<evidence type="ECO:0000313" key="2">
    <source>
        <dbReference type="EMBL" id="PZP55551.1"/>
    </source>
</evidence>
<evidence type="ECO:0000313" key="3">
    <source>
        <dbReference type="Proteomes" id="UP000249739"/>
    </source>
</evidence>
<evidence type="ECO:0000259" key="1">
    <source>
        <dbReference type="Pfam" id="PF00582"/>
    </source>
</evidence>